<dbReference type="EMBL" id="AP025591">
    <property type="protein sequence ID" value="BDG02718.1"/>
    <property type="molecule type" value="Genomic_DNA"/>
</dbReference>
<dbReference type="InterPro" id="IPR009057">
    <property type="entry name" value="Homeodomain-like_sf"/>
</dbReference>
<evidence type="ECO:0000313" key="3">
    <source>
        <dbReference type="Proteomes" id="UP001162891"/>
    </source>
</evidence>
<dbReference type="PRINTS" id="PR01590">
    <property type="entry name" value="HTHFIS"/>
</dbReference>
<dbReference type="Gene3D" id="1.10.10.60">
    <property type="entry name" value="Homeodomain-like"/>
    <property type="match status" value="1"/>
</dbReference>
<gene>
    <name evidence="2" type="ORF">AMOR_17140</name>
</gene>
<evidence type="ECO:0000313" key="2">
    <source>
        <dbReference type="EMBL" id="BDG02718.1"/>
    </source>
</evidence>
<dbReference type="Proteomes" id="UP001162891">
    <property type="component" value="Chromosome"/>
</dbReference>
<protein>
    <recommendedName>
        <fullName evidence="1">DNA binding HTH domain-containing protein</fullName>
    </recommendedName>
</protein>
<keyword evidence="3" id="KW-1185">Reference proteome</keyword>
<dbReference type="InterPro" id="IPR050207">
    <property type="entry name" value="Trans_regulatory_Fis"/>
</dbReference>
<sequence length="140" mass="15178">MKPARPPSPGDALRALLLADASPELVRACAEGRLEIVRVGSVAEGIHRLAQERFALVDERLARPRPLEDEIQHRLDAFFHRLKGHSAAGLYDAVMQQVERPLISSALARSGGVRSAAADALGIDRGTLARRMRALGLDET</sequence>
<dbReference type="RefSeq" id="WP_248360406.1">
    <property type="nucleotide sequence ID" value="NZ_AP025591.1"/>
</dbReference>
<organism evidence="2 3">
    <name type="scientific">Anaeromyxobacter oryzae</name>
    <dbReference type="NCBI Taxonomy" id="2918170"/>
    <lineage>
        <taxon>Bacteria</taxon>
        <taxon>Pseudomonadati</taxon>
        <taxon>Myxococcota</taxon>
        <taxon>Myxococcia</taxon>
        <taxon>Myxococcales</taxon>
        <taxon>Cystobacterineae</taxon>
        <taxon>Anaeromyxobacteraceae</taxon>
        <taxon>Anaeromyxobacter</taxon>
    </lineage>
</organism>
<dbReference type="SUPFAM" id="SSF46689">
    <property type="entry name" value="Homeodomain-like"/>
    <property type="match status" value="1"/>
</dbReference>
<dbReference type="PANTHER" id="PTHR47918">
    <property type="entry name" value="DNA-BINDING PROTEIN FIS"/>
    <property type="match status" value="1"/>
</dbReference>
<reference evidence="3" key="1">
    <citation type="journal article" date="2022" name="Int. J. Syst. Evol. Microbiol.">
        <title>Anaeromyxobacter oryzae sp. nov., Anaeromyxobacter diazotrophicus sp. nov. and Anaeromyxobacter paludicola sp. nov., isolated from paddy soils.</title>
        <authorList>
            <person name="Itoh H."/>
            <person name="Xu Z."/>
            <person name="Mise K."/>
            <person name="Masuda Y."/>
            <person name="Ushijima N."/>
            <person name="Hayakawa C."/>
            <person name="Shiratori Y."/>
            <person name="Senoo K."/>
        </authorList>
    </citation>
    <scope>NUCLEOTIDE SEQUENCE [LARGE SCALE GENOMIC DNA]</scope>
    <source>
        <strain evidence="3">Red232</strain>
    </source>
</reference>
<dbReference type="Pfam" id="PF02954">
    <property type="entry name" value="HTH_8"/>
    <property type="match status" value="1"/>
</dbReference>
<proteinExistence type="predicted"/>
<feature type="domain" description="DNA binding HTH" evidence="1">
    <location>
        <begin position="96"/>
        <end position="134"/>
    </location>
</feature>
<dbReference type="InterPro" id="IPR002197">
    <property type="entry name" value="HTH_Fis"/>
</dbReference>
<name>A0ABM7WTC4_9BACT</name>
<accession>A0ABM7WTC4</accession>
<dbReference type="PANTHER" id="PTHR47918:SF1">
    <property type="entry name" value="DNA-BINDING PROTEIN FIS"/>
    <property type="match status" value="1"/>
</dbReference>
<evidence type="ECO:0000259" key="1">
    <source>
        <dbReference type="Pfam" id="PF02954"/>
    </source>
</evidence>